<reference evidence="2" key="1">
    <citation type="submission" date="2021-02" db="EMBL/GenBank/DDBJ databases">
        <authorList>
            <person name="Dougan E. K."/>
            <person name="Rhodes N."/>
            <person name="Thang M."/>
            <person name="Chan C."/>
        </authorList>
    </citation>
    <scope>NUCLEOTIDE SEQUENCE</scope>
</reference>
<name>A0A813BBN4_9DINO</name>
<feature type="non-terminal residue" evidence="2">
    <location>
        <position position="1"/>
    </location>
</feature>
<dbReference type="Pfam" id="PF00075">
    <property type="entry name" value="RNase_H"/>
    <property type="match status" value="1"/>
</dbReference>
<evidence type="ECO:0000313" key="2">
    <source>
        <dbReference type="EMBL" id="CAE7896730.1"/>
    </source>
</evidence>
<comment type="caution">
    <text evidence="2">The sequence shown here is derived from an EMBL/GenBank/DDBJ whole genome shotgun (WGS) entry which is preliminary data.</text>
</comment>
<sequence length="607" mass="66341">IISFGRATRNSDLVRRCQALTPWFGRLKRSPCTFRDKLRALPAKFWAYALHGIAGCPLAETHLASLRAQAVRALRCNTAGSSSMLRLSTCGTMEADPGFYQLWCVLRDLRRLAIKDDKVLPLWTAFMSSFQGQLLPGPFSKLLQVLGQIGWRVAMPPCIVDHDGFEHNLLQMPLPLLRQLCEQAWLNYVASRHRHRSAMCDLNGIDRSLLEADAGRLTALDQARLAALRSGAFMFGASLSKFDATNDGLCPSCGVPDTSEHRVCQCPRFAAARSPLAWVCAEWPHLPVCLRTHLLPPCNPHMHALHAQLSLLPDRTAQFVGTRCTDGPQHVFSDGSCLLAATPAFALAAWGCVNASTGEILACGPVPGLAQTAPRAELCGAIASLKWGLKAEVSLTLWTDSTMVGRGIRRLLDGIEVHASDNPDLWQLLAELVAEFPAGHLMVQHVPSHLDPARGTSPFEDWLIEWNGYADTVAGLTNLNRPEALRLAHERAFGWHSHTLAALRALRGIYFGIADATSLPNCANTLEVELEEPEPPLQVMTVDSTTSFVDELPVSWRQIIQDGCPDLPSSFLKHLGDFLVTQSQADGPWGTPLLAGAGLHDSGHWCS</sequence>
<dbReference type="OrthoDB" id="10577392at2759"/>
<dbReference type="InterPro" id="IPR002156">
    <property type="entry name" value="RNaseH_domain"/>
</dbReference>
<dbReference type="SUPFAM" id="SSF53098">
    <property type="entry name" value="Ribonuclease H-like"/>
    <property type="match status" value="1"/>
</dbReference>
<dbReference type="Gene3D" id="3.30.420.10">
    <property type="entry name" value="Ribonuclease H-like superfamily/Ribonuclease H"/>
    <property type="match status" value="1"/>
</dbReference>
<feature type="domain" description="RNase H type-1" evidence="1">
    <location>
        <begin position="325"/>
        <end position="479"/>
    </location>
</feature>
<dbReference type="Proteomes" id="UP000601435">
    <property type="component" value="Unassembled WGS sequence"/>
</dbReference>
<dbReference type="PROSITE" id="PS50879">
    <property type="entry name" value="RNASE_H_1"/>
    <property type="match status" value="1"/>
</dbReference>
<gene>
    <name evidence="2" type="primary">aquIMA</name>
    <name evidence="2" type="ORF">SNEC2469_LOCUS30041</name>
</gene>
<evidence type="ECO:0000259" key="1">
    <source>
        <dbReference type="PROSITE" id="PS50879"/>
    </source>
</evidence>
<dbReference type="InterPro" id="IPR012337">
    <property type="entry name" value="RNaseH-like_sf"/>
</dbReference>
<organism evidence="2 3">
    <name type="scientific">Symbiodinium necroappetens</name>
    <dbReference type="NCBI Taxonomy" id="1628268"/>
    <lineage>
        <taxon>Eukaryota</taxon>
        <taxon>Sar</taxon>
        <taxon>Alveolata</taxon>
        <taxon>Dinophyceae</taxon>
        <taxon>Suessiales</taxon>
        <taxon>Symbiodiniaceae</taxon>
        <taxon>Symbiodinium</taxon>
    </lineage>
</organism>
<evidence type="ECO:0000313" key="3">
    <source>
        <dbReference type="Proteomes" id="UP000601435"/>
    </source>
</evidence>
<dbReference type="InterPro" id="IPR036397">
    <property type="entry name" value="RNaseH_sf"/>
</dbReference>
<keyword evidence="3" id="KW-1185">Reference proteome</keyword>
<dbReference type="EMBL" id="CAJNJA010069029">
    <property type="protein sequence ID" value="CAE7896730.1"/>
    <property type="molecule type" value="Genomic_DNA"/>
</dbReference>
<accession>A0A813BBN4</accession>
<protein>
    <submittedName>
        <fullName evidence="2">AquIMA protein</fullName>
    </submittedName>
</protein>
<dbReference type="GO" id="GO:0004523">
    <property type="term" value="F:RNA-DNA hybrid ribonuclease activity"/>
    <property type="evidence" value="ECO:0007669"/>
    <property type="project" value="InterPro"/>
</dbReference>
<dbReference type="GO" id="GO:0003676">
    <property type="term" value="F:nucleic acid binding"/>
    <property type="evidence" value="ECO:0007669"/>
    <property type="project" value="InterPro"/>
</dbReference>
<dbReference type="AlphaFoldDB" id="A0A813BBN4"/>
<proteinExistence type="predicted"/>